<dbReference type="InterPro" id="IPR000432">
    <property type="entry name" value="DNA_mismatch_repair_MutS_C"/>
</dbReference>
<dbReference type="GO" id="GO:0072344">
    <property type="term" value="P:rescue of stalled ribosome"/>
    <property type="evidence" value="ECO:0007669"/>
    <property type="project" value="UniProtKB-UniRule"/>
</dbReference>
<dbReference type="InterPro" id="IPR007696">
    <property type="entry name" value="DNA_mismatch_repair_MutS_core"/>
</dbReference>
<comment type="subunit">
    <text evidence="7">Homodimer. Binds to stalled ribosomes, contacting rRNA.</text>
</comment>
<dbReference type="InterPro" id="IPR045076">
    <property type="entry name" value="MutS"/>
</dbReference>
<dbReference type="EC" id="3.6.4.-" evidence="7"/>
<proteinExistence type="inferred from homology"/>
<dbReference type="SMART" id="SM00463">
    <property type="entry name" value="SMR"/>
    <property type="match status" value="1"/>
</dbReference>
<evidence type="ECO:0000256" key="4">
    <source>
        <dbReference type="ARBA" id="ARBA00022840"/>
    </source>
</evidence>
<dbReference type="FunFam" id="3.40.50.300:FF:000830">
    <property type="entry name" value="Endonuclease MutS2"/>
    <property type="match status" value="1"/>
</dbReference>
<keyword evidence="3 7" id="KW-0378">Hydrolase</keyword>
<keyword evidence="8" id="KW-0175">Coiled coil</keyword>
<dbReference type="EMBL" id="JRNT01000006">
    <property type="protein sequence ID" value="KGF47933.1"/>
    <property type="molecule type" value="Genomic_DNA"/>
</dbReference>
<dbReference type="PIRSF" id="PIRSF005814">
    <property type="entry name" value="MutS_YshD"/>
    <property type="match status" value="1"/>
</dbReference>
<dbReference type="AlphaFoldDB" id="A0A096ALH9"/>
<dbReference type="SUPFAM" id="SSF48334">
    <property type="entry name" value="DNA repair protein MutS, domain III"/>
    <property type="match status" value="1"/>
</dbReference>
<dbReference type="GO" id="GO:0004519">
    <property type="term" value="F:endonuclease activity"/>
    <property type="evidence" value="ECO:0007669"/>
    <property type="project" value="UniProtKB-UniRule"/>
</dbReference>
<dbReference type="InterPro" id="IPR036063">
    <property type="entry name" value="Smr_dom_sf"/>
</dbReference>
<comment type="similarity">
    <text evidence="7">Belongs to the DNA mismatch repair MutS family. MutS2 subfamily.</text>
</comment>
<dbReference type="GO" id="GO:0043023">
    <property type="term" value="F:ribosomal large subunit binding"/>
    <property type="evidence" value="ECO:0007669"/>
    <property type="project" value="UniProtKB-UniRule"/>
</dbReference>
<reference evidence="10 11" key="1">
    <citation type="submission" date="2014-07" db="EMBL/GenBank/DDBJ databases">
        <authorList>
            <person name="McCorrison J."/>
            <person name="Sanka R."/>
            <person name="Torralba M."/>
            <person name="Gillis M."/>
            <person name="Haft D.H."/>
            <person name="Methe B."/>
            <person name="Sutton G."/>
            <person name="Nelson K.E."/>
        </authorList>
    </citation>
    <scope>NUCLEOTIDE SEQUENCE [LARGE SCALE GENOMIC DNA]</scope>
    <source>
        <strain evidence="10 11">DNF00314</strain>
    </source>
</reference>
<dbReference type="SMART" id="SM00534">
    <property type="entry name" value="MUTSac"/>
    <property type="match status" value="1"/>
</dbReference>
<keyword evidence="5 7" id="KW-0694">RNA-binding</keyword>
<dbReference type="Pfam" id="PF00488">
    <property type="entry name" value="MutS_V"/>
    <property type="match status" value="1"/>
</dbReference>
<feature type="domain" description="Smr" evidence="9">
    <location>
        <begin position="717"/>
        <end position="792"/>
    </location>
</feature>
<keyword evidence="7" id="KW-0255">Endonuclease</keyword>
<dbReference type="SMART" id="SM00533">
    <property type="entry name" value="MUTSd"/>
    <property type="match status" value="1"/>
</dbReference>
<dbReference type="EC" id="3.1.-.-" evidence="7"/>
<dbReference type="eggNOG" id="COG1193">
    <property type="taxonomic scope" value="Bacteria"/>
</dbReference>
<dbReference type="GO" id="GO:0045910">
    <property type="term" value="P:negative regulation of DNA recombination"/>
    <property type="evidence" value="ECO:0007669"/>
    <property type="project" value="InterPro"/>
</dbReference>
<dbReference type="GO" id="GO:0016887">
    <property type="term" value="F:ATP hydrolysis activity"/>
    <property type="evidence" value="ECO:0007669"/>
    <property type="project" value="InterPro"/>
</dbReference>
<evidence type="ECO:0000313" key="11">
    <source>
        <dbReference type="Proteomes" id="UP000029628"/>
    </source>
</evidence>
<dbReference type="Proteomes" id="UP000029628">
    <property type="component" value="Unassembled WGS sequence"/>
</dbReference>
<dbReference type="InterPro" id="IPR027417">
    <property type="entry name" value="P-loop_NTPase"/>
</dbReference>
<keyword evidence="4 7" id="KW-0067">ATP-binding</keyword>
<evidence type="ECO:0000256" key="6">
    <source>
        <dbReference type="ARBA" id="ARBA00023125"/>
    </source>
</evidence>
<gene>
    <name evidence="7" type="primary">mutS2</name>
    <name evidence="7" type="synonym">rqcU</name>
    <name evidence="10" type="ORF">HMPREF0872_02255</name>
</gene>
<evidence type="ECO:0000256" key="5">
    <source>
        <dbReference type="ARBA" id="ARBA00022884"/>
    </source>
</evidence>
<evidence type="ECO:0000256" key="7">
    <source>
        <dbReference type="HAMAP-Rule" id="MF_00092"/>
    </source>
</evidence>
<protein>
    <recommendedName>
        <fullName evidence="7">Endonuclease MutS2</fullName>
        <ecNumber evidence="7">3.1.-.-</ecNumber>
    </recommendedName>
    <alternativeName>
        <fullName evidence="7">Ribosome-associated protein quality control-upstream factor</fullName>
        <shortName evidence="7">RQC-upstream factor</shortName>
        <shortName evidence="7">RqcU</shortName>
        <ecNumber evidence="7">3.6.4.-</ecNumber>
    </alternativeName>
</protein>
<dbReference type="HAMAP" id="MF_00092">
    <property type="entry name" value="MutS2"/>
    <property type="match status" value="1"/>
</dbReference>
<evidence type="ECO:0000256" key="3">
    <source>
        <dbReference type="ARBA" id="ARBA00022801"/>
    </source>
</evidence>
<dbReference type="PANTHER" id="PTHR48466:SF2">
    <property type="entry name" value="OS10G0509000 PROTEIN"/>
    <property type="match status" value="1"/>
</dbReference>
<evidence type="ECO:0000256" key="8">
    <source>
        <dbReference type="SAM" id="Coils"/>
    </source>
</evidence>
<dbReference type="InterPro" id="IPR036187">
    <property type="entry name" value="DNA_mismatch_repair_MutS_sf"/>
</dbReference>
<feature type="binding site" evidence="7">
    <location>
        <begin position="330"/>
        <end position="337"/>
    </location>
    <ligand>
        <name>ATP</name>
        <dbReference type="ChEBI" id="CHEBI:30616"/>
    </ligand>
</feature>
<dbReference type="InterPro" id="IPR005747">
    <property type="entry name" value="MutS2"/>
</dbReference>
<feature type="coiled-coil region" evidence="8">
    <location>
        <begin position="519"/>
        <end position="585"/>
    </location>
</feature>
<dbReference type="NCBIfam" id="TIGR01069">
    <property type="entry name" value="mutS2"/>
    <property type="match status" value="1"/>
</dbReference>
<dbReference type="GO" id="GO:0030983">
    <property type="term" value="F:mismatched DNA binding"/>
    <property type="evidence" value="ECO:0007669"/>
    <property type="project" value="InterPro"/>
</dbReference>
<dbReference type="Gene3D" id="3.30.1370.110">
    <property type="match status" value="1"/>
</dbReference>
<dbReference type="InterPro" id="IPR046893">
    <property type="entry name" value="MSSS"/>
</dbReference>
<evidence type="ECO:0000256" key="1">
    <source>
        <dbReference type="ARBA" id="ARBA00022730"/>
    </source>
</evidence>
<dbReference type="Pfam" id="PF01713">
    <property type="entry name" value="Smr"/>
    <property type="match status" value="1"/>
</dbReference>
<dbReference type="GO" id="GO:0019843">
    <property type="term" value="F:rRNA binding"/>
    <property type="evidence" value="ECO:0007669"/>
    <property type="project" value="UniProtKB-UniRule"/>
</dbReference>
<dbReference type="PANTHER" id="PTHR48466">
    <property type="entry name" value="OS10G0509000 PROTEIN-RELATED"/>
    <property type="match status" value="1"/>
</dbReference>
<comment type="caution">
    <text evidence="10">The sequence shown here is derived from an EMBL/GenBank/DDBJ whole genome shotgun (WGS) entry which is preliminary data.</text>
</comment>
<name>A0A096ALH9_9FIRM</name>
<dbReference type="SUPFAM" id="SSF160443">
    <property type="entry name" value="SMR domain-like"/>
    <property type="match status" value="1"/>
</dbReference>
<dbReference type="SUPFAM" id="SSF52540">
    <property type="entry name" value="P-loop containing nucleoside triphosphate hydrolases"/>
    <property type="match status" value="1"/>
</dbReference>
<dbReference type="Gene3D" id="3.40.50.300">
    <property type="entry name" value="P-loop containing nucleotide triphosphate hydrolases"/>
    <property type="match status" value="1"/>
</dbReference>
<dbReference type="GO" id="GO:0140664">
    <property type="term" value="F:ATP-dependent DNA damage sensor activity"/>
    <property type="evidence" value="ECO:0007669"/>
    <property type="project" value="InterPro"/>
</dbReference>
<keyword evidence="2 7" id="KW-0547">Nucleotide-binding</keyword>
<dbReference type="PROSITE" id="PS50828">
    <property type="entry name" value="SMR"/>
    <property type="match status" value="1"/>
</dbReference>
<evidence type="ECO:0000256" key="2">
    <source>
        <dbReference type="ARBA" id="ARBA00022741"/>
    </source>
</evidence>
<keyword evidence="1 7" id="KW-0699">rRNA-binding</keyword>
<comment type="function">
    <text evidence="7">Endonuclease that is involved in the suppression of homologous recombination and thus may have a key role in the control of bacterial genetic diversity.</text>
</comment>
<keyword evidence="6 7" id="KW-0238">DNA-binding</keyword>
<organism evidence="10 11">
    <name type="scientific">Veillonella montpellierensis DNF00314</name>
    <dbReference type="NCBI Taxonomy" id="1401067"/>
    <lineage>
        <taxon>Bacteria</taxon>
        <taxon>Bacillati</taxon>
        <taxon>Bacillota</taxon>
        <taxon>Negativicutes</taxon>
        <taxon>Veillonellales</taxon>
        <taxon>Veillonellaceae</taxon>
        <taxon>Veillonella</taxon>
    </lineage>
</organism>
<sequence length="792" mass="89291">MFSEDILDFSHIKQALQAHCSSTLAKEYALHIKPMQNKDKIQEVLNETVEAIQSLQSEIEQPLGGTRDIREACKKSKKDIVLSKEMFRDIFVSILAYKRVHRFFKANYIKYPLLALWIQDMPNFDRLEGKLRRTFDDKGELLDTASPKLSQVRASIKHTKERIKHELQNILQNKENQKYFQELLVTQRNNRYVVPVKSEYRHMVEGLVHDRSATGSTLYIEPMRLVELNNDLQEALLDEEQEILRIYTELSGYVKSDSHSLLDTCERIGHIEFVYGKASLAISMKATPAILSDQNEIKLLRARHPLIEPQQVVPIDIILGKTYHILLITGSNTGGKTVALKTLGLLSLMNQCGLCIPAETGSILPVFQNIYADIGDEQSIVASLSTFSAHMRHIKKILSHITCRDLVLLDEVGSGTDPEEGSSLALAIIEYLRMRNVLTMVSTHYNELKHYAYETSGVENGHVEFDERTLRPTYRLHIGVAGSSHALSIAARLGLPQEIIANAKETKNSFATSNMDAILSQLNEELRKTKEKERALKKELEETRRLRSQVEREKQSIHEKKKIILTKAQKEAESLKRSIRIESERIIKELKSQFSETDKQKRQDVITEARKSVSKVQVPLENSDDERQLLPIDQVIVGHMVYVKSLNALGTILSIQGKRATVDVNGLTATVKVMDLYAMTDEESKKLARNQNVGTIKQGRKRSNAAILRQQQAKTEINLLGCTVDEGVVKVGQFIDQALLAGIGSVRIIHGKGTGALREGIHNYLRTLPQVSHFEIAGYDEGGAGATNVVLK</sequence>
<dbReference type="GO" id="GO:0005524">
    <property type="term" value="F:ATP binding"/>
    <property type="evidence" value="ECO:0007669"/>
    <property type="project" value="UniProtKB-UniRule"/>
</dbReference>
<keyword evidence="11" id="KW-1185">Reference proteome</keyword>
<accession>A0A096ALH9</accession>
<keyword evidence="7" id="KW-0540">Nuclease</keyword>
<dbReference type="Pfam" id="PF20297">
    <property type="entry name" value="MSSS"/>
    <property type="match status" value="1"/>
</dbReference>
<dbReference type="GO" id="GO:0006298">
    <property type="term" value="P:mismatch repair"/>
    <property type="evidence" value="ECO:0007669"/>
    <property type="project" value="InterPro"/>
</dbReference>
<evidence type="ECO:0000259" key="9">
    <source>
        <dbReference type="PROSITE" id="PS50828"/>
    </source>
</evidence>
<dbReference type="InterPro" id="IPR002625">
    <property type="entry name" value="Smr_dom"/>
</dbReference>
<dbReference type="RefSeq" id="WP_038151496.1">
    <property type="nucleotide sequence ID" value="NZ_JRNT01000006.1"/>
</dbReference>
<evidence type="ECO:0000313" key="10">
    <source>
        <dbReference type="EMBL" id="KGF47933.1"/>
    </source>
</evidence>
<comment type="function">
    <text evidence="7">Acts as a ribosome collision sensor, splitting the ribosome into its 2 subunits. Detects stalled/collided 70S ribosomes which it binds and splits by an ATP-hydrolysis driven conformational change. Acts upstream of the ribosome quality control system (RQC), a ribosome-associated complex that mediates the extraction of incompletely synthesized nascent chains from stalled ribosomes and their subsequent degradation. Probably generates substrates for RQC.</text>
</comment>